<dbReference type="Pfam" id="PF00294">
    <property type="entry name" value="PfkB"/>
    <property type="match status" value="1"/>
</dbReference>
<dbReference type="SUPFAM" id="SSF53613">
    <property type="entry name" value="Ribokinase-like"/>
    <property type="match status" value="1"/>
</dbReference>
<dbReference type="PANTHER" id="PTHR10584:SF166">
    <property type="entry name" value="RIBOKINASE"/>
    <property type="match status" value="1"/>
</dbReference>
<dbReference type="InterPro" id="IPR011611">
    <property type="entry name" value="PfkB_dom"/>
</dbReference>
<dbReference type="Gene3D" id="3.40.1190.20">
    <property type="match status" value="1"/>
</dbReference>
<dbReference type="PROSITE" id="PS00583">
    <property type="entry name" value="PFKB_KINASES_1"/>
    <property type="match status" value="1"/>
</dbReference>
<sequence length="489" mass="52920">MVAVRSILIRLRKRSGLSPDRLQSTEIDTRTLLELSSVRRHAHVSQTTPEQALPELIGKIARTLPVTQRLIVDVELCLELLREHPPAGVDLDQLYAADLGDRRRSLARQWRRLHTTLGAARIPSTPTARSLRDSPETGAFTALAELLASGYEPDGAQWNTVTVVGDAVFDQIHRVEQIPEVGMSEWGRISRHPGGKGLNRAVALARLGLDARLLAAIGDDDDGREIREYLCEHRVDISLVKVRRNARTPVTTVLMPRAGGYASIADKEGRTALTAADLNSAPYRQAIAGANVVLLTFEQSPEVVEQVLNVVATLKRSRGHSTGPPWLIVNVSPPRSLRQSTLAHLAAIDFLVGSPRELDGLWPGEPTATVIKWLLDHRVGTVCVIDGFQCRIHRAGAEPAVVPVAADLSSFAGAASAFSSALTYRLVTGGGAVASDDFLFAVVMAEAVASDQPVESVPDLMPSMTAVDTTAFQKPPEHLNFQRAENDAP</sequence>
<keyword evidence="5" id="KW-1185">Reference proteome</keyword>
<dbReference type="EMBL" id="JAERRJ010000008">
    <property type="protein sequence ID" value="MBL1076946.1"/>
    <property type="molecule type" value="Genomic_DNA"/>
</dbReference>
<organism evidence="4 5">
    <name type="scientific">Nocardia acididurans</name>
    <dbReference type="NCBI Taxonomy" id="2802282"/>
    <lineage>
        <taxon>Bacteria</taxon>
        <taxon>Bacillati</taxon>
        <taxon>Actinomycetota</taxon>
        <taxon>Actinomycetes</taxon>
        <taxon>Mycobacteriales</taxon>
        <taxon>Nocardiaceae</taxon>
        <taxon>Nocardia</taxon>
    </lineage>
</organism>
<keyword evidence="1" id="KW-0808">Transferase</keyword>
<dbReference type="InterPro" id="IPR029056">
    <property type="entry name" value="Ribokinase-like"/>
</dbReference>
<dbReference type="RefSeq" id="WP_201949529.1">
    <property type="nucleotide sequence ID" value="NZ_JAERRJ010000008.1"/>
</dbReference>
<proteinExistence type="predicted"/>
<dbReference type="PANTHER" id="PTHR10584">
    <property type="entry name" value="SUGAR KINASE"/>
    <property type="match status" value="1"/>
</dbReference>
<keyword evidence="2 4" id="KW-0418">Kinase</keyword>
<evidence type="ECO:0000313" key="4">
    <source>
        <dbReference type="EMBL" id="MBL1076946.1"/>
    </source>
</evidence>
<gene>
    <name evidence="4" type="ORF">JK358_21350</name>
</gene>
<evidence type="ECO:0000313" key="5">
    <source>
        <dbReference type="Proteomes" id="UP000602198"/>
    </source>
</evidence>
<comment type="caution">
    <text evidence="4">The sequence shown here is derived from an EMBL/GenBank/DDBJ whole genome shotgun (WGS) entry which is preliminary data.</text>
</comment>
<name>A0ABS1M8R7_9NOCA</name>
<dbReference type="InterPro" id="IPR002173">
    <property type="entry name" value="Carboh/pur_kinase_PfkB_CS"/>
</dbReference>
<accession>A0ABS1M8R7</accession>
<evidence type="ECO:0000256" key="1">
    <source>
        <dbReference type="ARBA" id="ARBA00022679"/>
    </source>
</evidence>
<reference evidence="4 5" key="1">
    <citation type="submission" date="2021-01" db="EMBL/GenBank/DDBJ databases">
        <title>WGS of actinomycetes isolated from Thailand.</title>
        <authorList>
            <person name="Thawai C."/>
        </authorList>
    </citation>
    <scope>NUCLEOTIDE SEQUENCE [LARGE SCALE GENOMIC DNA]</scope>
    <source>
        <strain evidence="4 5">LPG 2</strain>
    </source>
</reference>
<evidence type="ECO:0000259" key="3">
    <source>
        <dbReference type="Pfam" id="PF00294"/>
    </source>
</evidence>
<protein>
    <submittedName>
        <fullName evidence="4">Carbohydrate kinase family protein</fullName>
    </submittedName>
</protein>
<evidence type="ECO:0000256" key="2">
    <source>
        <dbReference type="ARBA" id="ARBA00022777"/>
    </source>
</evidence>
<dbReference type="GO" id="GO:0016301">
    <property type="term" value="F:kinase activity"/>
    <property type="evidence" value="ECO:0007669"/>
    <property type="project" value="UniProtKB-KW"/>
</dbReference>
<feature type="domain" description="Carbohydrate kinase PfkB" evidence="3">
    <location>
        <begin position="161"/>
        <end position="448"/>
    </location>
</feature>
<dbReference type="Proteomes" id="UP000602198">
    <property type="component" value="Unassembled WGS sequence"/>
</dbReference>